<dbReference type="PRINTS" id="PR00502">
    <property type="entry name" value="NUDIXFAMILY"/>
</dbReference>
<keyword evidence="1 2" id="KW-0378">Hydrolase</keyword>
<dbReference type="EMBL" id="JARVKM010000017">
    <property type="protein sequence ID" value="KAK9778190.1"/>
    <property type="molecule type" value="Genomic_DNA"/>
</dbReference>
<dbReference type="PANTHER" id="PTHR11839">
    <property type="entry name" value="UDP/ADP-SUGAR PYROPHOSPHATASE"/>
    <property type="match status" value="1"/>
</dbReference>
<protein>
    <submittedName>
        <fullName evidence="4">NUDIX hydrolase domain-like protein</fullName>
    </submittedName>
</protein>
<dbReference type="InterPro" id="IPR020476">
    <property type="entry name" value="Nudix_hydrolase"/>
</dbReference>
<reference evidence="4 5" key="1">
    <citation type="submission" date="2024-02" db="EMBL/GenBank/DDBJ databases">
        <title>First draft genome assembly of two strains of Seiridium cardinale.</title>
        <authorList>
            <person name="Emiliani G."/>
            <person name="Scali E."/>
        </authorList>
    </citation>
    <scope>NUCLEOTIDE SEQUENCE [LARGE SCALE GENOMIC DNA]</scope>
    <source>
        <strain evidence="4 5">BM-138-000479</strain>
    </source>
</reference>
<comment type="caution">
    <text evidence="4">The sequence shown here is derived from an EMBL/GenBank/DDBJ whole genome shotgun (WGS) entry which is preliminary data.</text>
</comment>
<evidence type="ECO:0000256" key="1">
    <source>
        <dbReference type="ARBA" id="ARBA00022801"/>
    </source>
</evidence>
<evidence type="ECO:0000313" key="4">
    <source>
        <dbReference type="EMBL" id="KAK9778190.1"/>
    </source>
</evidence>
<feature type="domain" description="Nudix hydrolase" evidence="3">
    <location>
        <begin position="74"/>
        <end position="214"/>
    </location>
</feature>
<name>A0ABR2XWY5_9PEZI</name>
<dbReference type="InterPro" id="IPR020084">
    <property type="entry name" value="NUDIX_hydrolase_CS"/>
</dbReference>
<dbReference type="SUPFAM" id="SSF55811">
    <property type="entry name" value="Nudix"/>
    <property type="match status" value="1"/>
</dbReference>
<proteinExistence type="inferred from homology"/>
<dbReference type="PROSITE" id="PS00893">
    <property type="entry name" value="NUDIX_BOX"/>
    <property type="match status" value="1"/>
</dbReference>
<evidence type="ECO:0000259" key="3">
    <source>
        <dbReference type="PROSITE" id="PS51462"/>
    </source>
</evidence>
<dbReference type="InterPro" id="IPR015797">
    <property type="entry name" value="NUDIX_hydrolase-like_dom_sf"/>
</dbReference>
<organism evidence="4 5">
    <name type="scientific">Seiridium cardinale</name>
    <dbReference type="NCBI Taxonomy" id="138064"/>
    <lineage>
        <taxon>Eukaryota</taxon>
        <taxon>Fungi</taxon>
        <taxon>Dikarya</taxon>
        <taxon>Ascomycota</taxon>
        <taxon>Pezizomycotina</taxon>
        <taxon>Sordariomycetes</taxon>
        <taxon>Xylariomycetidae</taxon>
        <taxon>Amphisphaeriales</taxon>
        <taxon>Sporocadaceae</taxon>
        <taxon>Seiridium</taxon>
    </lineage>
</organism>
<evidence type="ECO:0000256" key="2">
    <source>
        <dbReference type="RuleBase" id="RU003476"/>
    </source>
</evidence>
<gene>
    <name evidence="4" type="ORF">SCAR479_05160</name>
</gene>
<dbReference type="PANTHER" id="PTHR11839:SF1">
    <property type="entry name" value="ADP-SUGAR PYROPHOSPHATASE"/>
    <property type="match status" value="1"/>
</dbReference>
<dbReference type="InterPro" id="IPR000086">
    <property type="entry name" value="NUDIX_hydrolase_dom"/>
</dbReference>
<keyword evidence="5" id="KW-1185">Reference proteome</keyword>
<dbReference type="CDD" id="cd18888">
    <property type="entry name" value="NUDIX_ADPRase_Nudt5"/>
    <property type="match status" value="1"/>
</dbReference>
<dbReference type="Pfam" id="PF00293">
    <property type="entry name" value="NUDIX"/>
    <property type="match status" value="1"/>
</dbReference>
<evidence type="ECO:0000313" key="5">
    <source>
        <dbReference type="Proteomes" id="UP001465668"/>
    </source>
</evidence>
<comment type="similarity">
    <text evidence="2">Belongs to the Nudix hydrolase family.</text>
</comment>
<dbReference type="Proteomes" id="UP001465668">
    <property type="component" value="Unassembled WGS sequence"/>
</dbReference>
<sequence>MRGSAAVGLRTGSGVAPNLIIDIAANALMGRTKPCDEIQDAGMQAQNRVYRAVDAHGNARTWEAMKRPTRPKSSAVDAIQILAILEKPTGPEVLLGKQFRPPTGKVIVEFPAGMVDEGETPEQAAVRELKEETGYLGEVISEKIDRPVHWNSPASSSSCTYMIRMKIDLSKGENQNPKPELEEGEIIDTFSIPLSDLYSEVRKLSAEGYAIDGKVGSFAEAMETARMWQGQ</sequence>
<dbReference type="Gene3D" id="3.90.79.10">
    <property type="entry name" value="Nucleoside Triphosphate Pyrophosphohydrolase"/>
    <property type="match status" value="1"/>
</dbReference>
<accession>A0ABR2XWY5</accession>
<dbReference type="PROSITE" id="PS51462">
    <property type="entry name" value="NUDIX"/>
    <property type="match status" value="1"/>
</dbReference>